<evidence type="ECO:0000313" key="2">
    <source>
        <dbReference type="Proteomes" id="UP001231189"/>
    </source>
</evidence>
<keyword evidence="2" id="KW-1185">Reference proteome</keyword>
<reference evidence="1" key="1">
    <citation type="submission" date="2023-07" db="EMBL/GenBank/DDBJ databases">
        <title>A chromosome-level genome assembly of Lolium multiflorum.</title>
        <authorList>
            <person name="Chen Y."/>
            <person name="Copetti D."/>
            <person name="Kolliker R."/>
            <person name="Studer B."/>
        </authorList>
    </citation>
    <scope>NUCLEOTIDE SEQUENCE</scope>
    <source>
        <strain evidence="1">02402/16</strain>
        <tissue evidence="1">Leaf</tissue>
    </source>
</reference>
<organism evidence="1 2">
    <name type="scientific">Lolium multiflorum</name>
    <name type="common">Italian ryegrass</name>
    <name type="synonym">Lolium perenne subsp. multiflorum</name>
    <dbReference type="NCBI Taxonomy" id="4521"/>
    <lineage>
        <taxon>Eukaryota</taxon>
        <taxon>Viridiplantae</taxon>
        <taxon>Streptophyta</taxon>
        <taxon>Embryophyta</taxon>
        <taxon>Tracheophyta</taxon>
        <taxon>Spermatophyta</taxon>
        <taxon>Magnoliopsida</taxon>
        <taxon>Liliopsida</taxon>
        <taxon>Poales</taxon>
        <taxon>Poaceae</taxon>
        <taxon>BOP clade</taxon>
        <taxon>Pooideae</taxon>
        <taxon>Poodae</taxon>
        <taxon>Poeae</taxon>
        <taxon>Poeae Chloroplast Group 2 (Poeae type)</taxon>
        <taxon>Loliodinae</taxon>
        <taxon>Loliinae</taxon>
        <taxon>Lolium</taxon>
    </lineage>
</organism>
<dbReference type="EMBL" id="JAUUTY010000007">
    <property type="protein sequence ID" value="KAK1605287.1"/>
    <property type="molecule type" value="Genomic_DNA"/>
</dbReference>
<evidence type="ECO:0000313" key="1">
    <source>
        <dbReference type="EMBL" id="KAK1605287.1"/>
    </source>
</evidence>
<dbReference type="Proteomes" id="UP001231189">
    <property type="component" value="Unassembled WGS sequence"/>
</dbReference>
<comment type="caution">
    <text evidence="1">The sequence shown here is derived from an EMBL/GenBank/DDBJ whole genome shotgun (WGS) entry which is preliminary data.</text>
</comment>
<dbReference type="AlphaFoldDB" id="A0AAD8QMQ4"/>
<protein>
    <submittedName>
        <fullName evidence="1">Uncharacterized protein</fullName>
    </submittedName>
</protein>
<sequence length="303" mass="33198">MISAHCLSMGRQGFSTTPCYSDSSEGTAEISRVPLHGMVNVLRRGSSPGIGAACFFFTKPKSSSLSCWVLLSKQNLTLIVSSSTKSTPLKMSVDSGIEDYSVGSASSINNKNVRILVTIPGAMMLDHMLMQLGLPPAEYQHKLYGDNKTCVSVTFNTSKVLFQGSLVPTTISGIRSIDVVVAHHTAAVAAIRCLESAANLVIKDLNYGRLMQLQKENKKLKTELKKAKFKSTRLGRGWFLSVRHMRSFAYQFHNMAILGYFGGQEVIHDDVKAAFSNINNTAQMLKERSASLQTKLDEVRKAP</sequence>
<proteinExistence type="predicted"/>
<accession>A0AAD8QMQ4</accession>
<name>A0AAD8QMQ4_LOLMU</name>
<gene>
    <name evidence="1" type="ORF">QYE76_028960</name>
</gene>